<dbReference type="AlphaFoldDB" id="A0A1F4U2H6"/>
<dbReference type="PROSITE" id="PS50801">
    <property type="entry name" value="STAS"/>
    <property type="match status" value="1"/>
</dbReference>
<dbReference type="InterPro" id="IPR002645">
    <property type="entry name" value="STAS_dom"/>
</dbReference>
<gene>
    <name evidence="3" type="ORF">A2Y85_02130</name>
</gene>
<name>A0A1F4U2H6_UNCW3</name>
<dbReference type="EMBL" id="MEUM01000145">
    <property type="protein sequence ID" value="OGC39178.1"/>
    <property type="molecule type" value="Genomic_DNA"/>
</dbReference>
<evidence type="ECO:0000259" key="2">
    <source>
        <dbReference type="PROSITE" id="PS50801"/>
    </source>
</evidence>
<sequence>MLELDVLTATSKLVGGSMKSAILTLKGYIDSATASILKDKFITLEKETNLFILDFGGVTYIASAGWGIILSRIKQNRERGGDIVFTNMIKEVHSIYELLDLHRVTKYYPSVEIAAKDLNISLLLEPIREPTVRSSQGKKQESIRKITIEDALRTIVRTFPLSSAAQMKKIIQGPPYGFNKMSAWKVYRILRKLGLNTKEKRLYYAWQYEKRKKKE</sequence>
<protein>
    <recommendedName>
        <fullName evidence="2">STAS domain-containing protein</fullName>
    </recommendedName>
</protein>
<keyword evidence="1" id="KW-0472">Membrane</keyword>
<dbReference type="GO" id="GO:0043856">
    <property type="term" value="F:anti-sigma factor antagonist activity"/>
    <property type="evidence" value="ECO:0007669"/>
    <property type="project" value="TreeGrafter"/>
</dbReference>
<dbReference type="Gene3D" id="3.30.750.24">
    <property type="entry name" value="STAS domain"/>
    <property type="match status" value="1"/>
</dbReference>
<feature type="transmembrane region" description="Helical" evidence="1">
    <location>
        <begin position="50"/>
        <end position="70"/>
    </location>
</feature>
<dbReference type="SUPFAM" id="SSF52091">
    <property type="entry name" value="SpoIIaa-like"/>
    <property type="match status" value="1"/>
</dbReference>
<keyword evidence="1" id="KW-0812">Transmembrane</keyword>
<comment type="caution">
    <text evidence="3">The sequence shown here is derived from an EMBL/GenBank/DDBJ whole genome shotgun (WGS) entry which is preliminary data.</text>
</comment>
<keyword evidence="1" id="KW-1133">Transmembrane helix</keyword>
<evidence type="ECO:0000256" key="1">
    <source>
        <dbReference type="SAM" id="Phobius"/>
    </source>
</evidence>
<organism evidence="3 4">
    <name type="scientific">candidate division WOR-3 bacterium RBG_13_43_14</name>
    <dbReference type="NCBI Taxonomy" id="1802590"/>
    <lineage>
        <taxon>Bacteria</taxon>
        <taxon>Bacteria division WOR-3</taxon>
    </lineage>
</organism>
<accession>A0A1F4U2H6</accession>
<feature type="domain" description="STAS" evidence="2">
    <location>
        <begin position="22"/>
        <end position="118"/>
    </location>
</feature>
<dbReference type="Proteomes" id="UP000177025">
    <property type="component" value="Unassembled WGS sequence"/>
</dbReference>
<evidence type="ECO:0000313" key="4">
    <source>
        <dbReference type="Proteomes" id="UP000177025"/>
    </source>
</evidence>
<proteinExistence type="predicted"/>
<dbReference type="CDD" id="cd07043">
    <property type="entry name" value="STAS_anti-anti-sigma_factors"/>
    <property type="match status" value="1"/>
</dbReference>
<evidence type="ECO:0000313" key="3">
    <source>
        <dbReference type="EMBL" id="OGC39178.1"/>
    </source>
</evidence>
<dbReference type="InterPro" id="IPR036513">
    <property type="entry name" value="STAS_dom_sf"/>
</dbReference>
<dbReference type="PANTHER" id="PTHR33495">
    <property type="entry name" value="ANTI-SIGMA FACTOR ANTAGONIST TM_1081-RELATED-RELATED"/>
    <property type="match status" value="1"/>
</dbReference>
<dbReference type="Pfam" id="PF01740">
    <property type="entry name" value="STAS"/>
    <property type="match status" value="1"/>
</dbReference>
<reference evidence="3 4" key="1">
    <citation type="journal article" date="2016" name="Nat. Commun.">
        <title>Thousands of microbial genomes shed light on interconnected biogeochemical processes in an aquifer system.</title>
        <authorList>
            <person name="Anantharaman K."/>
            <person name="Brown C.T."/>
            <person name="Hug L.A."/>
            <person name="Sharon I."/>
            <person name="Castelle C.J."/>
            <person name="Probst A.J."/>
            <person name="Thomas B.C."/>
            <person name="Singh A."/>
            <person name="Wilkins M.J."/>
            <person name="Karaoz U."/>
            <person name="Brodie E.L."/>
            <person name="Williams K.H."/>
            <person name="Hubbard S.S."/>
            <person name="Banfield J.F."/>
        </authorList>
    </citation>
    <scope>NUCLEOTIDE SEQUENCE [LARGE SCALE GENOMIC DNA]</scope>
</reference>